<dbReference type="EMBL" id="FMWG01000001">
    <property type="protein sequence ID" value="SCZ50389.1"/>
    <property type="molecule type" value="Genomic_DNA"/>
</dbReference>
<gene>
    <name evidence="1" type="ORF">SAMN04488118_101276</name>
</gene>
<name>A0A1G5PMU1_9RHOB</name>
<dbReference type="GO" id="GO:0019634">
    <property type="term" value="P:organic phosphonate metabolic process"/>
    <property type="evidence" value="ECO:0007669"/>
    <property type="project" value="InterPro"/>
</dbReference>
<protein>
    <submittedName>
        <fullName evidence="1">Alpha-D-ribose 1-methylphosphonate 5-triphosphate synthase subunit PhnH</fullName>
    </submittedName>
</protein>
<reference evidence="1 2" key="1">
    <citation type="submission" date="2016-10" db="EMBL/GenBank/DDBJ databases">
        <authorList>
            <person name="de Groot N.N."/>
        </authorList>
    </citation>
    <scope>NUCLEOTIDE SEQUENCE [LARGE SCALE GENOMIC DNA]</scope>
    <source>
        <strain evidence="1 2">U95</strain>
    </source>
</reference>
<dbReference type="AlphaFoldDB" id="A0A1G5PMU1"/>
<keyword evidence="2" id="KW-1185">Reference proteome</keyword>
<organism evidence="1 2">
    <name type="scientific">Epibacterium ulvae</name>
    <dbReference type="NCBI Taxonomy" id="1156985"/>
    <lineage>
        <taxon>Bacteria</taxon>
        <taxon>Pseudomonadati</taxon>
        <taxon>Pseudomonadota</taxon>
        <taxon>Alphaproteobacteria</taxon>
        <taxon>Rhodobacterales</taxon>
        <taxon>Roseobacteraceae</taxon>
        <taxon>Epibacterium</taxon>
    </lineage>
</organism>
<dbReference type="OrthoDB" id="9814509at2"/>
<dbReference type="RefSeq" id="WP_090215055.1">
    <property type="nucleotide sequence ID" value="NZ_FMWG01000001.1"/>
</dbReference>
<dbReference type="STRING" id="1156985.SAMN04488118_101276"/>
<accession>A0A1G5PMU1</accession>
<dbReference type="Gene3D" id="3.40.50.11310">
    <property type="entry name" value="Bacterial phosphonate metabolism protein PhnH"/>
    <property type="match status" value="1"/>
</dbReference>
<evidence type="ECO:0000313" key="2">
    <source>
        <dbReference type="Proteomes" id="UP000198767"/>
    </source>
</evidence>
<dbReference type="SUPFAM" id="SSF159709">
    <property type="entry name" value="PhnH-like"/>
    <property type="match status" value="1"/>
</dbReference>
<dbReference type="Proteomes" id="UP000198767">
    <property type="component" value="Unassembled WGS sequence"/>
</dbReference>
<dbReference type="InterPro" id="IPR008772">
    <property type="entry name" value="Phosphonate_metab_PhnH"/>
</dbReference>
<proteinExistence type="predicted"/>
<evidence type="ECO:0000313" key="1">
    <source>
        <dbReference type="EMBL" id="SCZ50389.1"/>
    </source>
</evidence>
<dbReference type="InterPro" id="IPR038058">
    <property type="entry name" value="PhnH-like_sp"/>
</dbReference>
<sequence>MGAHVFSGGFADPAVDAARAFRTVMSVLARPGEVQNLAGGEPPQGLSCAAGTLLLTLCDPETGIFLAPDVDRAEVRDWLTFHTNAPFVSAEEADFAVGGWYELMPLTQYRTGTAEYPDQSATLIVESSVQGAKNAILQGPGINERAEMALPDIARFQHNATLYPQGLDFFFTYGSQIYALPRSTHVTPKG</sequence>
<dbReference type="Pfam" id="PF05845">
    <property type="entry name" value="PhnH"/>
    <property type="match status" value="1"/>
</dbReference>
<dbReference type="NCBIfam" id="TIGR03292">
    <property type="entry name" value="PhnH_redo"/>
    <property type="match status" value="1"/>
</dbReference>
<dbReference type="PIRSF" id="PIRSF020680">
    <property type="entry name" value="PhnH"/>
    <property type="match status" value="1"/>
</dbReference>